<proteinExistence type="inferred from homology"/>
<dbReference type="OrthoDB" id="9768177at2"/>
<feature type="domain" description="TonB-dependent receptor plug" evidence="9">
    <location>
        <begin position="224"/>
        <end position="347"/>
    </location>
</feature>
<dbReference type="InterPro" id="IPR037066">
    <property type="entry name" value="Plug_dom_sf"/>
</dbReference>
<dbReference type="FunFam" id="2.60.40.1120:FF:000003">
    <property type="entry name" value="Outer membrane protein Omp121"/>
    <property type="match status" value="1"/>
</dbReference>
<dbReference type="InterPro" id="IPR039426">
    <property type="entry name" value="TonB-dep_rcpt-like"/>
</dbReference>
<dbReference type="AlphaFoldDB" id="A0A3N4M4P7"/>
<dbReference type="Gene3D" id="2.40.170.20">
    <property type="entry name" value="TonB-dependent receptor, beta-barrel domain"/>
    <property type="match status" value="1"/>
</dbReference>
<comment type="caution">
    <text evidence="10">The sequence shown here is derived from an EMBL/GenBank/DDBJ whole genome shotgun (WGS) entry which is preliminary data.</text>
</comment>
<evidence type="ECO:0000256" key="3">
    <source>
        <dbReference type="ARBA" id="ARBA00022452"/>
    </source>
</evidence>
<reference evidence="11" key="1">
    <citation type="submission" date="2018-11" db="EMBL/GenBank/DDBJ databases">
        <title>Chitinophaga lutea sp.nov., isolate from arsenic contaminated soil.</title>
        <authorList>
            <person name="Zong Y."/>
        </authorList>
    </citation>
    <scope>NUCLEOTIDE SEQUENCE [LARGE SCALE GENOMIC DNA]</scope>
    <source>
        <strain evidence="11">YLT18</strain>
    </source>
</reference>
<evidence type="ECO:0000313" key="10">
    <source>
        <dbReference type="EMBL" id="RPD38114.1"/>
    </source>
</evidence>
<dbReference type="Gene3D" id="2.60.40.1120">
    <property type="entry name" value="Carboxypeptidase-like, regulatory domain"/>
    <property type="match status" value="1"/>
</dbReference>
<evidence type="ECO:0000259" key="9">
    <source>
        <dbReference type="Pfam" id="PF07715"/>
    </source>
</evidence>
<evidence type="ECO:0000256" key="1">
    <source>
        <dbReference type="ARBA" id="ARBA00004571"/>
    </source>
</evidence>
<dbReference type="Pfam" id="PF07715">
    <property type="entry name" value="Plug"/>
    <property type="match status" value="1"/>
</dbReference>
<feature type="domain" description="Secretin/TonB short N-terminal" evidence="8">
    <location>
        <begin position="69"/>
        <end position="120"/>
    </location>
</feature>
<evidence type="ECO:0000256" key="7">
    <source>
        <dbReference type="PROSITE-ProRule" id="PRU01360"/>
    </source>
</evidence>
<sequence>MQLNDHAKAHSLPGLFSTKLRRTMRLTVILMIVASLKVSAGSYAQSVSLSLRDASLEEVFTAVKKQTGYLFFYDRDLLRSTSKVTITADNQPLGTFLAAVFKEQPLDYSIKDKTIFISPKPLVPASPSASVVLQEIKGNVTGDDGLALIGVSIKIKGTSTGTVTDVNGNFSINAEPGSVLVVSFIGYETREVTAQAGNPLAIRLKPTVSSLDETVVIGYGSASRRNLTSSVSSIKSKDIANNPVVDPFAAMQGRLAGVFISSSNGLPGARFNVTLRGQNSLLQSNEPLYVIDGIPYFNEPLNDNTFNSANGELSPLQSINPSDIERIDVLKDADATAIYGSRAGNGVILITTKKGQAGKARVNFNVFSGASKVVNMLPVLNTEEYLAMRREAFANDGKTPTAENAPDLTVWDQQQGRNWQEELIGGTANITEAQGSVSGGTEQTRFMLSGTYTRQTTVMPNNPAYTRGASHLNIDHKSADGKFNITASVNYSTIKDRSISSDLTYYYDVAPNYPVYGDDGKFYWFNNEQNPIAYLQRKSNTRTNNLIANSVIRYTVLPGLNAKVNLGYTSTNMDQVQVYPNIVFNPQSTPGSMTYFGNTDVNSWLVEPQLEYNRTIAKGELQVLVGATWQQNLREGNRIDATNFSSDALLENMEAAGNLKSTFLYSLYRYTSAFGRITYNWDEKYVLNGSFRRDGSTRFGPGNRFGNFGAIGAAWIFSNENFIKGNNVLSFGKLRGSWGTVGSDNIGTNDYLDSWSPVSFPYDGITGISPSRLANNEYKWEESRKSEVALELGFLHDRIILNTNYYYNLTGNQLVDYTLTPQVGFGSLRANFDALVQNSGWEFELSTVNVKKNDFTWNSSFNLTINKNKLKKYDGIETSVYKDQYVVGKSLTIQKGYDFVRVNPDNGVAEFRDLDGDGSISEFTDYVILGQYMPKYYGGLQNSLRYKKLELDFLFQFVNQEGPGINYGYESNPYGVMANKDRSALDRWRKKGDITNYPRATTTAADVRWDLYRLSTAVWGDASYIRLKNVSLRYDLSDYARALKLSRLVVYANAQNLFTFTNYEGMDPETQGFRMPPLKNITAGIQLTF</sequence>
<keyword evidence="4 7" id="KW-0812">Transmembrane</keyword>
<keyword evidence="11" id="KW-1185">Reference proteome</keyword>
<dbReference type="Proteomes" id="UP000279089">
    <property type="component" value="Unassembled WGS sequence"/>
</dbReference>
<evidence type="ECO:0000256" key="5">
    <source>
        <dbReference type="ARBA" id="ARBA00023136"/>
    </source>
</evidence>
<dbReference type="InterPro" id="IPR036942">
    <property type="entry name" value="Beta-barrel_TonB_sf"/>
</dbReference>
<comment type="similarity">
    <text evidence="7">Belongs to the TonB-dependent receptor family.</text>
</comment>
<evidence type="ECO:0000256" key="6">
    <source>
        <dbReference type="ARBA" id="ARBA00023237"/>
    </source>
</evidence>
<evidence type="ECO:0000256" key="4">
    <source>
        <dbReference type="ARBA" id="ARBA00022692"/>
    </source>
</evidence>
<evidence type="ECO:0000256" key="2">
    <source>
        <dbReference type="ARBA" id="ARBA00022448"/>
    </source>
</evidence>
<evidence type="ECO:0000313" key="11">
    <source>
        <dbReference type="Proteomes" id="UP000279089"/>
    </source>
</evidence>
<keyword evidence="6 7" id="KW-0998">Cell outer membrane</keyword>
<protein>
    <submittedName>
        <fullName evidence="10">SusC/RagA family TonB-linked outer membrane protein</fullName>
    </submittedName>
</protein>
<name>A0A3N4M4P7_9BACT</name>
<dbReference type="InterPro" id="IPR023997">
    <property type="entry name" value="TonB-dep_OMP_SusC/RagA_CS"/>
</dbReference>
<dbReference type="NCBIfam" id="TIGR04056">
    <property type="entry name" value="OMP_RagA_SusC"/>
    <property type="match status" value="1"/>
</dbReference>
<dbReference type="EMBL" id="RMBX01000018">
    <property type="protein sequence ID" value="RPD38114.1"/>
    <property type="molecule type" value="Genomic_DNA"/>
</dbReference>
<accession>A0A3N4M4P7</accession>
<dbReference type="SUPFAM" id="SSF56935">
    <property type="entry name" value="Porins"/>
    <property type="match status" value="1"/>
</dbReference>
<dbReference type="InterPro" id="IPR008969">
    <property type="entry name" value="CarboxyPept-like_regulatory"/>
</dbReference>
<keyword evidence="5 7" id="KW-0472">Membrane</keyword>
<dbReference type="Gene3D" id="2.170.130.10">
    <property type="entry name" value="TonB-dependent receptor, plug domain"/>
    <property type="match status" value="1"/>
</dbReference>
<dbReference type="GO" id="GO:0009279">
    <property type="term" value="C:cell outer membrane"/>
    <property type="evidence" value="ECO:0007669"/>
    <property type="project" value="UniProtKB-SubCell"/>
</dbReference>
<dbReference type="Pfam" id="PF13715">
    <property type="entry name" value="CarbopepD_reg_2"/>
    <property type="match status" value="1"/>
</dbReference>
<dbReference type="SUPFAM" id="SSF49464">
    <property type="entry name" value="Carboxypeptidase regulatory domain-like"/>
    <property type="match status" value="1"/>
</dbReference>
<comment type="subcellular location">
    <subcellularLocation>
        <location evidence="1 7">Cell outer membrane</location>
        <topology evidence="1 7">Multi-pass membrane protein</topology>
    </subcellularLocation>
</comment>
<dbReference type="InterPro" id="IPR011662">
    <property type="entry name" value="Secretin/TonB_short_N"/>
</dbReference>
<keyword evidence="2 7" id="KW-0813">Transport</keyword>
<dbReference type="Pfam" id="PF07660">
    <property type="entry name" value="STN"/>
    <property type="match status" value="1"/>
</dbReference>
<dbReference type="NCBIfam" id="TIGR04057">
    <property type="entry name" value="SusC_RagA_signa"/>
    <property type="match status" value="1"/>
</dbReference>
<organism evidence="10 11">
    <name type="scientific">Chitinophaga barathri</name>
    <dbReference type="NCBI Taxonomy" id="1647451"/>
    <lineage>
        <taxon>Bacteria</taxon>
        <taxon>Pseudomonadati</taxon>
        <taxon>Bacteroidota</taxon>
        <taxon>Chitinophagia</taxon>
        <taxon>Chitinophagales</taxon>
        <taxon>Chitinophagaceae</taxon>
        <taxon>Chitinophaga</taxon>
    </lineage>
</organism>
<gene>
    <name evidence="10" type="ORF">EG028_26735</name>
</gene>
<evidence type="ECO:0000259" key="8">
    <source>
        <dbReference type="Pfam" id="PF07660"/>
    </source>
</evidence>
<keyword evidence="3 7" id="KW-1134">Transmembrane beta strand</keyword>
<dbReference type="PROSITE" id="PS52016">
    <property type="entry name" value="TONB_DEPENDENT_REC_3"/>
    <property type="match status" value="1"/>
</dbReference>
<dbReference type="InterPro" id="IPR012910">
    <property type="entry name" value="Plug_dom"/>
</dbReference>
<dbReference type="InterPro" id="IPR023996">
    <property type="entry name" value="TonB-dep_OMP_SusC/RagA"/>
</dbReference>